<gene>
    <name evidence="3" type="ORF">ACFFGH_20685</name>
</gene>
<evidence type="ECO:0000259" key="2">
    <source>
        <dbReference type="Pfam" id="PF01370"/>
    </source>
</evidence>
<dbReference type="Pfam" id="PF01370">
    <property type="entry name" value="Epimerase"/>
    <property type="match status" value="1"/>
</dbReference>
<evidence type="ECO:0000313" key="3">
    <source>
        <dbReference type="EMBL" id="MFC0680259.1"/>
    </source>
</evidence>
<dbReference type="Proteomes" id="UP001589896">
    <property type="component" value="Unassembled WGS sequence"/>
</dbReference>
<dbReference type="RefSeq" id="WP_386671838.1">
    <property type="nucleotide sequence ID" value="NZ_JBHLTG010000005.1"/>
</dbReference>
<comment type="caution">
    <text evidence="3">The sequence shown here is derived from an EMBL/GenBank/DDBJ whole genome shotgun (WGS) entry which is preliminary data.</text>
</comment>
<organism evidence="3 4">
    <name type="scientific">Lysobacter korlensis</name>
    <dbReference type="NCBI Taxonomy" id="553636"/>
    <lineage>
        <taxon>Bacteria</taxon>
        <taxon>Pseudomonadati</taxon>
        <taxon>Pseudomonadota</taxon>
        <taxon>Gammaproteobacteria</taxon>
        <taxon>Lysobacterales</taxon>
        <taxon>Lysobacteraceae</taxon>
        <taxon>Lysobacter</taxon>
    </lineage>
</organism>
<reference evidence="3 4" key="1">
    <citation type="submission" date="2024-09" db="EMBL/GenBank/DDBJ databases">
        <authorList>
            <person name="Sun Q."/>
            <person name="Mori K."/>
        </authorList>
    </citation>
    <scope>NUCLEOTIDE SEQUENCE [LARGE SCALE GENOMIC DNA]</scope>
    <source>
        <strain evidence="3 4">KCTC 23076</strain>
    </source>
</reference>
<proteinExistence type="predicted"/>
<feature type="region of interest" description="Disordered" evidence="1">
    <location>
        <begin position="111"/>
        <end position="132"/>
    </location>
</feature>
<evidence type="ECO:0000256" key="1">
    <source>
        <dbReference type="SAM" id="MobiDB-lite"/>
    </source>
</evidence>
<dbReference type="PANTHER" id="PTHR48079:SF6">
    <property type="entry name" value="NAD(P)-BINDING DOMAIN-CONTAINING PROTEIN-RELATED"/>
    <property type="match status" value="1"/>
</dbReference>
<dbReference type="InterPro" id="IPR036291">
    <property type="entry name" value="NAD(P)-bd_dom_sf"/>
</dbReference>
<feature type="domain" description="NAD-dependent epimerase/dehydratase" evidence="2">
    <location>
        <begin position="5"/>
        <end position="169"/>
    </location>
</feature>
<accession>A0ABV6RUI2</accession>
<name>A0ABV6RUI2_9GAMM</name>
<keyword evidence="4" id="KW-1185">Reference proteome</keyword>
<dbReference type="InterPro" id="IPR001509">
    <property type="entry name" value="Epimerase_deHydtase"/>
</dbReference>
<dbReference type="Gene3D" id="3.40.50.720">
    <property type="entry name" value="NAD(P)-binding Rossmann-like Domain"/>
    <property type="match status" value="1"/>
</dbReference>
<sequence>MKRAIVIGGTGQIARAAAPALEQAGFAVTLASRSGATVGNRSAIALDREDTEALRDAADGFDTVVDTVAFTTAHAEQLLSLDAGNLVVISTGSVYADSDGRYLDVSEETGFPEYPDPVTEDQPTVTAEGPGYSADKSAMERVLLAGRTPVSILRPGAIHGPGGSAPRELFFVQRALDRRRRVPLAYGGRSRFSTSATANIAALIALCAEQPGNRALNAVDDEAPTVAEIGQIIFGAMGWDAEIVPLEGPPVERVGASPWGVPSPLVLSMDAAHRLGYRPAATYADAVRDAVEWILEELRDRHWRAAFPAEGARIEQWFPYEAEDALLKRLNGPV</sequence>
<dbReference type="EMBL" id="JBHLTG010000005">
    <property type="protein sequence ID" value="MFC0680259.1"/>
    <property type="molecule type" value="Genomic_DNA"/>
</dbReference>
<protein>
    <submittedName>
        <fullName evidence="3">NAD-dependent epimerase/dehydratase family protein</fullName>
    </submittedName>
</protein>
<dbReference type="SUPFAM" id="SSF51735">
    <property type="entry name" value="NAD(P)-binding Rossmann-fold domains"/>
    <property type="match status" value="1"/>
</dbReference>
<evidence type="ECO:0000313" key="4">
    <source>
        <dbReference type="Proteomes" id="UP001589896"/>
    </source>
</evidence>
<dbReference type="InterPro" id="IPR051783">
    <property type="entry name" value="NAD(P)-dependent_oxidoreduct"/>
</dbReference>
<dbReference type="PANTHER" id="PTHR48079">
    <property type="entry name" value="PROTEIN YEEZ"/>
    <property type="match status" value="1"/>
</dbReference>